<protein>
    <submittedName>
        <fullName evidence="2">Uncharacterized protein</fullName>
    </submittedName>
</protein>
<name>A1VLU6_POLNA</name>
<accession>A1VLU6</accession>
<proteinExistence type="predicted"/>
<dbReference type="AlphaFoldDB" id="A1VLU6"/>
<gene>
    <name evidence="2" type="ordered locus">Pnap_1309</name>
</gene>
<evidence type="ECO:0000256" key="1">
    <source>
        <dbReference type="SAM" id="MobiDB-lite"/>
    </source>
</evidence>
<dbReference type="HOGENOM" id="CLU_1353606_0_0_4"/>
<dbReference type="GO" id="GO:0016702">
    <property type="term" value="F:oxidoreductase activity, acting on single donors with incorporation of molecular oxygen, incorporation of two atoms of oxygen"/>
    <property type="evidence" value="ECO:0007669"/>
    <property type="project" value="InterPro"/>
</dbReference>
<dbReference type="eggNOG" id="COG3485">
    <property type="taxonomic scope" value="Bacteria"/>
</dbReference>
<reference evidence="3" key="1">
    <citation type="journal article" date="2009" name="Environ. Microbiol.">
        <title>The genome of Polaromonas naphthalenivorans strain CJ2, isolated from coal tar-contaminated sediment, reveals physiological and metabolic versatility and evolution through extensive horizontal gene transfer.</title>
        <authorList>
            <person name="Yagi J.M."/>
            <person name="Sims D."/>
            <person name="Brettin T."/>
            <person name="Bruce D."/>
            <person name="Madsen E.L."/>
        </authorList>
    </citation>
    <scope>NUCLEOTIDE SEQUENCE [LARGE SCALE GENOMIC DNA]</scope>
    <source>
        <strain evidence="3">CJ2</strain>
    </source>
</reference>
<dbReference type="KEGG" id="pna:Pnap_1309"/>
<feature type="compositionally biased region" description="Low complexity" evidence="1">
    <location>
        <begin position="149"/>
        <end position="159"/>
    </location>
</feature>
<dbReference type="EMBL" id="CP000529">
    <property type="protein sequence ID" value="ABM36624.1"/>
    <property type="molecule type" value="Genomic_DNA"/>
</dbReference>
<keyword evidence="3" id="KW-1185">Reference proteome</keyword>
<feature type="region of interest" description="Disordered" evidence="1">
    <location>
        <begin position="149"/>
        <end position="202"/>
    </location>
</feature>
<dbReference type="SUPFAM" id="SSF49482">
    <property type="entry name" value="Aromatic compound dioxygenase"/>
    <property type="match status" value="1"/>
</dbReference>
<dbReference type="GO" id="GO:0005506">
    <property type="term" value="F:iron ion binding"/>
    <property type="evidence" value="ECO:0007669"/>
    <property type="project" value="InterPro"/>
</dbReference>
<evidence type="ECO:0000313" key="3">
    <source>
        <dbReference type="Proteomes" id="UP000000644"/>
    </source>
</evidence>
<organism evidence="2 3">
    <name type="scientific">Polaromonas naphthalenivorans (strain CJ2)</name>
    <dbReference type="NCBI Taxonomy" id="365044"/>
    <lineage>
        <taxon>Bacteria</taxon>
        <taxon>Pseudomonadati</taxon>
        <taxon>Pseudomonadota</taxon>
        <taxon>Betaproteobacteria</taxon>
        <taxon>Burkholderiales</taxon>
        <taxon>Comamonadaceae</taxon>
        <taxon>Polaromonas</taxon>
    </lineage>
</organism>
<evidence type="ECO:0000313" key="2">
    <source>
        <dbReference type="EMBL" id="ABM36624.1"/>
    </source>
</evidence>
<feature type="compositionally biased region" description="Pro residues" evidence="1">
    <location>
        <begin position="166"/>
        <end position="178"/>
    </location>
</feature>
<dbReference type="InterPro" id="IPR015889">
    <property type="entry name" value="Intradiol_dOase_core"/>
</dbReference>
<sequence>MLPQRRWWRAAGGAFCRDGRQRRAAAQCPRGHLALQCRWAVFGLCGPRRQAGHQHQGKHVFAHIHFKVLNGQRTVLTSQFFLPDALSEFLYTSLPDYRRTQVRETLNRNDGIALVAGSTVLGTVREEADRYVATLNVVVDPLATAVTAGMPMPGEGAPPEGERRGPPPGGANGPPPGGGPGRGKALSPAERLSALVPGKPKN</sequence>
<dbReference type="Proteomes" id="UP000000644">
    <property type="component" value="Chromosome"/>
</dbReference>